<dbReference type="GO" id="GO:0016787">
    <property type="term" value="F:hydrolase activity"/>
    <property type="evidence" value="ECO:0007669"/>
    <property type="project" value="UniProtKB-KW"/>
</dbReference>
<organism evidence="2 3">
    <name type="scientific">Brevibacillus thermoruber</name>
    <dbReference type="NCBI Taxonomy" id="33942"/>
    <lineage>
        <taxon>Bacteria</taxon>
        <taxon>Bacillati</taxon>
        <taxon>Bacillota</taxon>
        <taxon>Bacilli</taxon>
        <taxon>Bacillales</taxon>
        <taxon>Paenibacillaceae</taxon>
        <taxon>Brevibacillus</taxon>
    </lineage>
</organism>
<accession>A0A9X3TP03</accession>
<evidence type="ECO:0000313" key="3">
    <source>
        <dbReference type="Proteomes" id="UP001151071"/>
    </source>
</evidence>
<name>A0A9X3TP03_9BACL</name>
<proteinExistence type="predicted"/>
<evidence type="ECO:0000313" key="2">
    <source>
        <dbReference type="EMBL" id="MDA5107393.1"/>
    </source>
</evidence>
<evidence type="ECO:0000259" key="1">
    <source>
        <dbReference type="Pfam" id="PF00561"/>
    </source>
</evidence>
<dbReference type="Gene3D" id="3.40.50.1820">
    <property type="entry name" value="alpha/beta hydrolase"/>
    <property type="match status" value="1"/>
</dbReference>
<comment type="caution">
    <text evidence="2">The sequence shown here is derived from an EMBL/GenBank/DDBJ whole genome shotgun (WGS) entry which is preliminary data.</text>
</comment>
<keyword evidence="2" id="KW-0378">Hydrolase</keyword>
<dbReference type="Pfam" id="PF00561">
    <property type="entry name" value="Abhydrolase_1"/>
    <property type="match status" value="1"/>
</dbReference>
<dbReference type="SUPFAM" id="SSF53474">
    <property type="entry name" value="alpha/beta-Hydrolases"/>
    <property type="match status" value="1"/>
</dbReference>
<dbReference type="PANTHER" id="PTHR43358:SF4">
    <property type="entry name" value="ALPHA_BETA HYDROLASE FOLD-1 DOMAIN-CONTAINING PROTEIN"/>
    <property type="match status" value="1"/>
</dbReference>
<feature type="domain" description="AB hydrolase-1" evidence="1">
    <location>
        <begin position="82"/>
        <end position="196"/>
    </location>
</feature>
<sequence length="313" mass="34419">MNWMIATVAGLVLAAACMAAVALRVAWKLTHPRRRPVDMEPSRFGIGHVEAVTFPSREDGITLSGWYIPAEANGHDGNGCTLIFAHGYGQNRLEPHLPALSLAARMLAAGYDVLMFDFRNAGESTPALTTIGLREQQDLRGAIDYVEQSRPGQKIGLIGFSMGAATSLLVGGTDERVQAVVADSPFYSLREYLEENLPQWTGLPRVPFNWLILTLSPVMLRANPSEVRPYMAVKRADKPILFIHGTGDETVQCGNSEQLRALSAHPDSALWLVPQAGHVRSYAMMPDEYGERVAAFFHKTLLKTEKPLPARNR</sequence>
<dbReference type="InterPro" id="IPR052920">
    <property type="entry name" value="DNA-binding_regulatory"/>
</dbReference>
<keyword evidence="3" id="KW-1185">Reference proteome</keyword>
<dbReference type="AlphaFoldDB" id="A0A9X3TP03"/>
<dbReference type="InterPro" id="IPR029058">
    <property type="entry name" value="AB_hydrolase_fold"/>
</dbReference>
<dbReference type="PANTHER" id="PTHR43358">
    <property type="entry name" value="ALPHA/BETA-HYDROLASE"/>
    <property type="match status" value="1"/>
</dbReference>
<dbReference type="RefSeq" id="WP_271139499.1">
    <property type="nucleotide sequence ID" value="NZ_JAPYYP010000003.1"/>
</dbReference>
<gene>
    <name evidence="2" type="ORF">O3V59_03390</name>
</gene>
<reference evidence="2" key="1">
    <citation type="submission" date="2022-12" db="EMBL/GenBank/DDBJ databases">
        <title>Draft genome sequence of the thermophilic strain Brevibacillus thermoruber HT42, isolated from Los Humeros, Puebla, Mexico, with biotechnological potential.</title>
        <authorList>
            <person name="Lara Sanchez J."/>
            <person name="Solis Palacios R."/>
            <person name="Bustos Baena A.S."/>
            <person name="Ruz Baez A.E."/>
            <person name="Espinosa Luna G."/>
            <person name="Oliart Ros R.M."/>
        </authorList>
    </citation>
    <scope>NUCLEOTIDE SEQUENCE</scope>
    <source>
        <strain evidence="2">HT42</strain>
    </source>
</reference>
<dbReference type="InterPro" id="IPR000073">
    <property type="entry name" value="AB_hydrolase_1"/>
</dbReference>
<dbReference type="EMBL" id="JAPYYP010000003">
    <property type="protein sequence ID" value="MDA5107393.1"/>
    <property type="molecule type" value="Genomic_DNA"/>
</dbReference>
<protein>
    <submittedName>
        <fullName evidence="2">Alpha/beta fold hydrolase</fullName>
    </submittedName>
</protein>
<dbReference type="Proteomes" id="UP001151071">
    <property type="component" value="Unassembled WGS sequence"/>
</dbReference>